<dbReference type="Proteomes" id="UP001303473">
    <property type="component" value="Unassembled WGS sequence"/>
</dbReference>
<keyword evidence="1" id="KW-0472">Membrane</keyword>
<feature type="transmembrane region" description="Helical" evidence="1">
    <location>
        <begin position="20"/>
        <end position="43"/>
    </location>
</feature>
<evidence type="ECO:0000313" key="3">
    <source>
        <dbReference type="Proteomes" id="UP001303473"/>
    </source>
</evidence>
<keyword evidence="3" id="KW-1185">Reference proteome</keyword>
<dbReference type="EMBL" id="MU853977">
    <property type="protein sequence ID" value="KAK3934572.1"/>
    <property type="molecule type" value="Genomic_DNA"/>
</dbReference>
<evidence type="ECO:0000256" key="1">
    <source>
        <dbReference type="SAM" id="Phobius"/>
    </source>
</evidence>
<keyword evidence="1" id="KW-0812">Transmembrane</keyword>
<proteinExistence type="predicted"/>
<accession>A0AAN6MZ69</accession>
<feature type="non-terminal residue" evidence="2">
    <location>
        <position position="1"/>
    </location>
</feature>
<keyword evidence="1" id="KW-1133">Transmembrane helix</keyword>
<dbReference type="AlphaFoldDB" id="A0AAN6MZ69"/>
<comment type="caution">
    <text evidence="2">The sequence shown here is derived from an EMBL/GenBank/DDBJ whole genome shotgun (WGS) entry which is preliminary data.</text>
</comment>
<gene>
    <name evidence="2" type="ORF">QBC46DRAFT_273520</name>
</gene>
<evidence type="ECO:0000313" key="2">
    <source>
        <dbReference type="EMBL" id="KAK3934572.1"/>
    </source>
</evidence>
<protein>
    <submittedName>
        <fullName evidence="2">Uncharacterized protein</fullName>
    </submittedName>
</protein>
<name>A0AAN6MZ69_9PEZI</name>
<sequence length="75" mass="8869">YSQQLRRLLKRREAVSSVSLYLAAIITIVKTWLFKNGVLCYIYDRQLRILNLHYLASSEIIINIRRLLNEAIMES</sequence>
<organism evidence="2 3">
    <name type="scientific">Diplogelasinospora grovesii</name>
    <dbReference type="NCBI Taxonomy" id="303347"/>
    <lineage>
        <taxon>Eukaryota</taxon>
        <taxon>Fungi</taxon>
        <taxon>Dikarya</taxon>
        <taxon>Ascomycota</taxon>
        <taxon>Pezizomycotina</taxon>
        <taxon>Sordariomycetes</taxon>
        <taxon>Sordariomycetidae</taxon>
        <taxon>Sordariales</taxon>
        <taxon>Diplogelasinosporaceae</taxon>
        <taxon>Diplogelasinospora</taxon>
    </lineage>
</organism>
<reference evidence="3" key="1">
    <citation type="journal article" date="2023" name="Mol. Phylogenet. Evol.">
        <title>Genome-scale phylogeny and comparative genomics of the fungal order Sordariales.</title>
        <authorList>
            <person name="Hensen N."/>
            <person name="Bonometti L."/>
            <person name="Westerberg I."/>
            <person name="Brannstrom I.O."/>
            <person name="Guillou S."/>
            <person name="Cros-Aarteil S."/>
            <person name="Calhoun S."/>
            <person name="Haridas S."/>
            <person name="Kuo A."/>
            <person name="Mondo S."/>
            <person name="Pangilinan J."/>
            <person name="Riley R."/>
            <person name="LaButti K."/>
            <person name="Andreopoulos B."/>
            <person name="Lipzen A."/>
            <person name="Chen C."/>
            <person name="Yan M."/>
            <person name="Daum C."/>
            <person name="Ng V."/>
            <person name="Clum A."/>
            <person name="Steindorff A."/>
            <person name="Ohm R.A."/>
            <person name="Martin F."/>
            <person name="Silar P."/>
            <person name="Natvig D.O."/>
            <person name="Lalanne C."/>
            <person name="Gautier V."/>
            <person name="Ament-Velasquez S.L."/>
            <person name="Kruys A."/>
            <person name="Hutchinson M.I."/>
            <person name="Powell A.J."/>
            <person name="Barry K."/>
            <person name="Miller A.N."/>
            <person name="Grigoriev I.V."/>
            <person name="Debuchy R."/>
            <person name="Gladieux P."/>
            <person name="Hiltunen Thoren M."/>
            <person name="Johannesson H."/>
        </authorList>
    </citation>
    <scope>NUCLEOTIDE SEQUENCE [LARGE SCALE GENOMIC DNA]</scope>
    <source>
        <strain evidence="3">CBS 340.73</strain>
    </source>
</reference>